<dbReference type="Pfam" id="PF01149">
    <property type="entry name" value="Fapy_DNA_glyco"/>
    <property type="match status" value="1"/>
</dbReference>
<evidence type="ECO:0000256" key="10">
    <source>
        <dbReference type="ARBA" id="ARBA00023204"/>
    </source>
</evidence>
<dbReference type="EC" id="4.2.99.18" evidence="3"/>
<dbReference type="EMBL" id="BAAAPN010000043">
    <property type="protein sequence ID" value="GAA1757759.1"/>
    <property type="molecule type" value="Genomic_DNA"/>
</dbReference>
<dbReference type="InterPro" id="IPR000214">
    <property type="entry name" value="Znf_DNA_glyclase/AP_lyase"/>
</dbReference>
<evidence type="ECO:0000256" key="12">
    <source>
        <dbReference type="ARBA" id="ARBA00023268"/>
    </source>
</evidence>
<dbReference type="SMART" id="SM00898">
    <property type="entry name" value="Fapy_DNA_glyco"/>
    <property type="match status" value="1"/>
</dbReference>
<dbReference type="InterPro" id="IPR012319">
    <property type="entry name" value="FPG_cat"/>
</dbReference>
<dbReference type="Pfam" id="PF06831">
    <property type="entry name" value="H2TH"/>
    <property type="match status" value="1"/>
</dbReference>
<dbReference type="SUPFAM" id="SSF81624">
    <property type="entry name" value="N-terminal domain of MutM-like DNA repair proteins"/>
    <property type="match status" value="1"/>
</dbReference>
<dbReference type="SUPFAM" id="SSF46946">
    <property type="entry name" value="S13-like H2TH domain"/>
    <property type="match status" value="1"/>
</dbReference>
<evidence type="ECO:0000256" key="11">
    <source>
        <dbReference type="ARBA" id="ARBA00023239"/>
    </source>
</evidence>
<feature type="domain" description="FPG-type" evidence="16">
    <location>
        <begin position="280"/>
        <end position="314"/>
    </location>
</feature>
<protein>
    <recommendedName>
        <fullName evidence="3">DNA-(apurinic or apyrimidinic site) lyase</fullName>
        <ecNumber evidence="3">4.2.99.18</ecNumber>
    </recommendedName>
</protein>
<dbReference type="InterPro" id="IPR015887">
    <property type="entry name" value="DNA_glyclase_Znf_dom_DNA_BS"/>
</dbReference>
<dbReference type="SUPFAM" id="SSF57716">
    <property type="entry name" value="Glucocorticoid receptor-like (DNA-binding domain)"/>
    <property type="match status" value="1"/>
</dbReference>
<keyword evidence="19" id="KW-1185">Reference proteome</keyword>
<keyword evidence="8" id="KW-0862">Zinc</keyword>
<dbReference type="InterPro" id="IPR015886">
    <property type="entry name" value="H2TH_FPG"/>
</dbReference>
<dbReference type="PROSITE" id="PS51066">
    <property type="entry name" value="ZF_FPG_2"/>
    <property type="match status" value="1"/>
</dbReference>
<keyword evidence="9" id="KW-0238">DNA-binding</keyword>
<evidence type="ECO:0000256" key="15">
    <source>
        <dbReference type="PROSITE-ProRule" id="PRU00391"/>
    </source>
</evidence>
<comment type="similarity">
    <text evidence="2">Belongs to the FPG family.</text>
</comment>
<evidence type="ECO:0000259" key="16">
    <source>
        <dbReference type="PROSITE" id="PS51066"/>
    </source>
</evidence>
<evidence type="ECO:0000256" key="14">
    <source>
        <dbReference type="ARBA" id="ARBA00044632"/>
    </source>
</evidence>
<comment type="cofactor">
    <cofactor evidence="1">
        <name>Zn(2+)</name>
        <dbReference type="ChEBI" id="CHEBI:29105"/>
    </cofactor>
</comment>
<keyword evidence="12" id="KW-0511">Multifunctional enzyme</keyword>
<evidence type="ECO:0000256" key="8">
    <source>
        <dbReference type="ARBA" id="ARBA00022833"/>
    </source>
</evidence>
<evidence type="ECO:0000313" key="18">
    <source>
        <dbReference type="EMBL" id="GAA1757759.1"/>
    </source>
</evidence>
<keyword evidence="11" id="KW-0456">Lyase</keyword>
<evidence type="ECO:0000256" key="5">
    <source>
        <dbReference type="ARBA" id="ARBA00022763"/>
    </source>
</evidence>
<dbReference type="PANTHER" id="PTHR42697">
    <property type="entry name" value="ENDONUCLEASE 8"/>
    <property type="match status" value="1"/>
</dbReference>
<dbReference type="CDD" id="cd08970">
    <property type="entry name" value="AcNei1_N"/>
    <property type="match status" value="1"/>
</dbReference>
<keyword evidence="5" id="KW-0227">DNA damage</keyword>
<name>A0ABP4WRM3_9MICO</name>
<dbReference type="PROSITE" id="PS51068">
    <property type="entry name" value="FPG_CAT"/>
    <property type="match status" value="1"/>
</dbReference>
<evidence type="ECO:0000256" key="6">
    <source>
        <dbReference type="ARBA" id="ARBA00022771"/>
    </source>
</evidence>
<dbReference type="Gene3D" id="3.20.190.10">
    <property type="entry name" value="MutM-like, N-terminal"/>
    <property type="match status" value="1"/>
</dbReference>
<evidence type="ECO:0000256" key="1">
    <source>
        <dbReference type="ARBA" id="ARBA00001947"/>
    </source>
</evidence>
<evidence type="ECO:0000256" key="2">
    <source>
        <dbReference type="ARBA" id="ARBA00009409"/>
    </source>
</evidence>
<sequence length="316" mass="34069">MAPPAGHTLTAYPHGMPEGHTLHRLAGALDVAFSGTAPLVTSPQGRFTEGAALLSGRAVERAEAYGKHLFVRFAGDAVLNVHLGLIGSFDVLTYADPAPPPPTGAVRVRMVNERAFADLRGATLVQIVGPEEVEATIARLGPDPLRVGTPGNDPTRSLTRLARTQRSVAECLMDQSIIAGVGNVYRCEVLFRHRVNPFTPGAKVKKRTWLAMWDDLVALLPMGVAFGQIITLEDQLDAARELLAGRDPTAYVPEWGGVMPGERGRFVRGGAVAPFPREYAVYKRDGLPCLVCGSKIRTAVVAGRNLFWCGRCQRRS</sequence>
<evidence type="ECO:0000256" key="9">
    <source>
        <dbReference type="ARBA" id="ARBA00023125"/>
    </source>
</evidence>
<evidence type="ECO:0000256" key="4">
    <source>
        <dbReference type="ARBA" id="ARBA00022723"/>
    </source>
</evidence>
<keyword evidence="7" id="KW-0378">Hydrolase</keyword>
<keyword evidence="13" id="KW-0326">Glycosidase</keyword>
<reference evidence="19" key="1">
    <citation type="journal article" date="2019" name="Int. J. Syst. Evol. Microbiol.">
        <title>The Global Catalogue of Microorganisms (GCM) 10K type strain sequencing project: providing services to taxonomists for standard genome sequencing and annotation.</title>
        <authorList>
            <consortium name="The Broad Institute Genomics Platform"/>
            <consortium name="The Broad Institute Genome Sequencing Center for Infectious Disease"/>
            <person name="Wu L."/>
            <person name="Ma J."/>
        </authorList>
    </citation>
    <scope>NUCLEOTIDE SEQUENCE [LARGE SCALE GENOMIC DNA]</scope>
    <source>
        <strain evidence="19">JCM 15591</strain>
    </source>
</reference>
<organism evidence="18 19">
    <name type="scientific">Nostocoides vanveenii</name>
    <dbReference type="NCBI Taxonomy" id="330835"/>
    <lineage>
        <taxon>Bacteria</taxon>
        <taxon>Bacillati</taxon>
        <taxon>Actinomycetota</taxon>
        <taxon>Actinomycetes</taxon>
        <taxon>Micrococcales</taxon>
        <taxon>Intrasporangiaceae</taxon>
        <taxon>Nostocoides</taxon>
    </lineage>
</organism>
<dbReference type="PANTHER" id="PTHR42697:SF3">
    <property type="entry name" value="ENDONUCLEASE 8 1"/>
    <property type="match status" value="1"/>
</dbReference>
<dbReference type="Gene3D" id="1.10.8.50">
    <property type="match status" value="1"/>
</dbReference>
<evidence type="ECO:0000256" key="7">
    <source>
        <dbReference type="ARBA" id="ARBA00022801"/>
    </source>
</evidence>
<comment type="catalytic activity">
    <reaction evidence="14">
        <text>2'-deoxyribonucleotide-(2'-deoxyribose 5'-phosphate)-2'-deoxyribonucleotide-DNA = a 3'-end 2'-deoxyribonucleotide-(2,3-dehydro-2,3-deoxyribose 5'-phosphate)-DNA + a 5'-end 5'-phospho-2'-deoxyribonucleoside-DNA + H(+)</text>
        <dbReference type="Rhea" id="RHEA:66592"/>
        <dbReference type="Rhea" id="RHEA-COMP:13180"/>
        <dbReference type="Rhea" id="RHEA-COMP:16897"/>
        <dbReference type="Rhea" id="RHEA-COMP:17067"/>
        <dbReference type="ChEBI" id="CHEBI:15378"/>
        <dbReference type="ChEBI" id="CHEBI:136412"/>
        <dbReference type="ChEBI" id="CHEBI:157695"/>
        <dbReference type="ChEBI" id="CHEBI:167181"/>
        <dbReference type="EC" id="4.2.99.18"/>
    </reaction>
</comment>
<dbReference type="InterPro" id="IPR010663">
    <property type="entry name" value="Znf_FPG/IleRS"/>
</dbReference>
<feature type="domain" description="Formamidopyrimidine-DNA glycosylase catalytic" evidence="17">
    <location>
        <begin position="17"/>
        <end position="117"/>
    </location>
</feature>
<evidence type="ECO:0000313" key="19">
    <source>
        <dbReference type="Proteomes" id="UP001501475"/>
    </source>
</evidence>
<evidence type="ECO:0000256" key="3">
    <source>
        <dbReference type="ARBA" id="ARBA00012720"/>
    </source>
</evidence>
<accession>A0ABP4WRM3</accession>
<dbReference type="InterPro" id="IPR010979">
    <property type="entry name" value="Ribosomal_uS13-like_H2TH"/>
</dbReference>
<dbReference type="Pfam" id="PF06827">
    <property type="entry name" value="zf-FPG_IleRS"/>
    <property type="match status" value="1"/>
</dbReference>
<proteinExistence type="inferred from homology"/>
<gene>
    <name evidence="18" type="ORF">GCM10009810_16480</name>
</gene>
<dbReference type="PROSITE" id="PS01242">
    <property type="entry name" value="ZF_FPG_1"/>
    <property type="match status" value="1"/>
</dbReference>
<evidence type="ECO:0000256" key="13">
    <source>
        <dbReference type="ARBA" id="ARBA00023295"/>
    </source>
</evidence>
<comment type="caution">
    <text evidence="18">The sequence shown here is derived from an EMBL/GenBank/DDBJ whole genome shotgun (WGS) entry which is preliminary data.</text>
</comment>
<dbReference type="Proteomes" id="UP001501475">
    <property type="component" value="Unassembled WGS sequence"/>
</dbReference>
<evidence type="ECO:0000259" key="17">
    <source>
        <dbReference type="PROSITE" id="PS51068"/>
    </source>
</evidence>
<keyword evidence="6 15" id="KW-0863">Zinc-finger</keyword>
<dbReference type="SMART" id="SM01232">
    <property type="entry name" value="H2TH"/>
    <property type="match status" value="1"/>
</dbReference>
<dbReference type="InterPro" id="IPR035937">
    <property type="entry name" value="FPG_N"/>
</dbReference>
<keyword evidence="4" id="KW-0479">Metal-binding</keyword>
<keyword evidence="10" id="KW-0234">DNA repair</keyword>